<sequence>MSQTPESPSAGGPAQRGPDAHSDVMRGRPAQGAAKMRLRAPSRSILVLWCLALGVVVVDQLTKAWAVNALADSQRIDLLGSWLGFVLVRNPGAAFSFATGQTWVFTAVALVVIVIVLRVSRRLGSMWWATTLGLVLGGAVGNLIDRLTREPGLFRGHVVDFIDYGGLFVGNVADIAIVGAAAAIMALSAAGLELDGTRAGHHSASDEQDEQPVMSVMAEEAEKADAMGEHEHRDRPAPDVPEPSEFPALAENGTSGGPGPGDGGTRGGAAEGERP</sequence>
<reference evidence="13 14" key="1">
    <citation type="submission" date="2012-05" db="EMBL/GenBank/DDBJ databases">
        <authorList>
            <person name="Harkins D.M."/>
            <person name="Madupu R."/>
            <person name="Durkin A.S."/>
            <person name="Torralba M."/>
            <person name="Methe B."/>
            <person name="Sutton G.G."/>
            <person name="Nelson K.E."/>
        </authorList>
    </citation>
    <scope>NUCLEOTIDE SEQUENCE [LARGE SCALE GENOMIC DNA]</scope>
    <source>
        <strain evidence="13 14">F0489</strain>
    </source>
</reference>
<dbReference type="OrthoDB" id="4308908at2"/>
<dbReference type="PANTHER" id="PTHR33695">
    <property type="entry name" value="LIPOPROTEIN SIGNAL PEPTIDASE"/>
    <property type="match status" value="1"/>
</dbReference>
<accession>J0X6S6</accession>
<evidence type="ECO:0000256" key="1">
    <source>
        <dbReference type="ARBA" id="ARBA00006139"/>
    </source>
</evidence>
<dbReference type="InterPro" id="IPR001872">
    <property type="entry name" value="Peptidase_A8"/>
</dbReference>
<evidence type="ECO:0000256" key="12">
    <source>
        <dbReference type="SAM" id="MobiDB-lite"/>
    </source>
</evidence>
<dbReference type="PANTHER" id="PTHR33695:SF1">
    <property type="entry name" value="LIPOPROTEIN SIGNAL PEPTIDASE"/>
    <property type="match status" value="1"/>
</dbReference>
<keyword evidence="4 9" id="KW-0812">Transmembrane</keyword>
<evidence type="ECO:0000256" key="10">
    <source>
        <dbReference type="RuleBase" id="RU000594"/>
    </source>
</evidence>
<dbReference type="EC" id="3.4.23.36" evidence="9"/>
<dbReference type="eggNOG" id="COG0597">
    <property type="taxonomic scope" value="Bacteria"/>
</dbReference>
<feature type="transmembrane region" description="Helical" evidence="9">
    <location>
        <begin position="164"/>
        <end position="192"/>
    </location>
</feature>
<feature type="active site" evidence="9">
    <location>
        <position position="160"/>
    </location>
</feature>
<evidence type="ECO:0000313" key="14">
    <source>
        <dbReference type="Proteomes" id="UP000002941"/>
    </source>
</evidence>
<name>J0X6S6_9ACTO</name>
<keyword evidence="3 9" id="KW-0645">Protease</keyword>
<dbReference type="Pfam" id="PF01252">
    <property type="entry name" value="Peptidase_A8"/>
    <property type="match status" value="1"/>
</dbReference>
<organism evidence="13 14">
    <name type="scientific">Actinomyces massiliensis F0489</name>
    <dbReference type="NCBI Taxonomy" id="1125718"/>
    <lineage>
        <taxon>Bacteria</taxon>
        <taxon>Bacillati</taxon>
        <taxon>Actinomycetota</taxon>
        <taxon>Actinomycetes</taxon>
        <taxon>Actinomycetales</taxon>
        <taxon>Actinomycetaceae</taxon>
        <taxon>Actinomyces</taxon>
    </lineage>
</organism>
<dbReference type="HAMAP" id="MF_00161">
    <property type="entry name" value="LspA"/>
    <property type="match status" value="1"/>
</dbReference>
<protein>
    <recommendedName>
        <fullName evidence="9">Lipoprotein signal peptidase</fullName>
        <ecNumber evidence="9">3.4.23.36</ecNumber>
    </recommendedName>
    <alternativeName>
        <fullName evidence="9">Prolipoprotein signal peptidase</fullName>
    </alternativeName>
    <alternativeName>
        <fullName evidence="9">Signal peptidase II</fullName>
        <shortName evidence="9">SPase II</shortName>
    </alternativeName>
</protein>
<dbReference type="PATRIC" id="fig|1125718.3.peg.1461"/>
<comment type="caution">
    <text evidence="13">The sequence shown here is derived from an EMBL/GenBank/DDBJ whole genome shotgun (WGS) entry which is preliminary data.</text>
</comment>
<feature type="compositionally biased region" description="Basic and acidic residues" evidence="12">
    <location>
        <begin position="220"/>
        <end position="237"/>
    </location>
</feature>
<evidence type="ECO:0000256" key="11">
    <source>
        <dbReference type="RuleBase" id="RU004181"/>
    </source>
</evidence>
<evidence type="ECO:0000256" key="4">
    <source>
        <dbReference type="ARBA" id="ARBA00022692"/>
    </source>
</evidence>
<comment type="catalytic activity">
    <reaction evidence="9 10">
        <text>Release of signal peptides from bacterial membrane prolipoproteins. Hydrolyzes -Xaa-Yaa-Zaa-|-(S,diacylglyceryl)Cys-, in which Xaa is hydrophobic (preferably Leu), and Yaa (Ala or Ser) and Zaa (Gly or Ala) have small, neutral side chains.</text>
        <dbReference type="EC" id="3.4.23.36"/>
    </reaction>
</comment>
<feature type="compositionally biased region" description="Gly residues" evidence="12">
    <location>
        <begin position="254"/>
        <end position="275"/>
    </location>
</feature>
<dbReference type="GO" id="GO:0005886">
    <property type="term" value="C:plasma membrane"/>
    <property type="evidence" value="ECO:0007669"/>
    <property type="project" value="UniProtKB-SubCell"/>
</dbReference>
<keyword evidence="8 9" id="KW-0472">Membrane</keyword>
<comment type="function">
    <text evidence="9 10">This protein specifically catalyzes the removal of signal peptides from prolipoproteins.</text>
</comment>
<evidence type="ECO:0000256" key="5">
    <source>
        <dbReference type="ARBA" id="ARBA00022750"/>
    </source>
</evidence>
<evidence type="ECO:0000256" key="9">
    <source>
        <dbReference type="HAMAP-Rule" id="MF_00161"/>
    </source>
</evidence>
<evidence type="ECO:0000256" key="7">
    <source>
        <dbReference type="ARBA" id="ARBA00022989"/>
    </source>
</evidence>
<comment type="pathway">
    <text evidence="9">Protein modification; lipoprotein biosynthesis (signal peptide cleavage).</text>
</comment>
<feature type="transmembrane region" description="Helical" evidence="9">
    <location>
        <begin position="93"/>
        <end position="119"/>
    </location>
</feature>
<gene>
    <name evidence="9 13" type="primary">lspA</name>
    <name evidence="13" type="ORF">HMPREF1318_0286</name>
</gene>
<dbReference type="RefSeq" id="WP_008731600.1">
    <property type="nucleotide sequence ID" value="NZ_AKFT01000113.1"/>
</dbReference>
<dbReference type="NCBIfam" id="TIGR00077">
    <property type="entry name" value="lspA"/>
    <property type="match status" value="1"/>
</dbReference>
<dbReference type="GO" id="GO:0004190">
    <property type="term" value="F:aspartic-type endopeptidase activity"/>
    <property type="evidence" value="ECO:0007669"/>
    <property type="project" value="UniProtKB-UniRule"/>
</dbReference>
<evidence type="ECO:0000256" key="8">
    <source>
        <dbReference type="ARBA" id="ARBA00023136"/>
    </source>
</evidence>
<dbReference type="PROSITE" id="PS00855">
    <property type="entry name" value="SPASE_II"/>
    <property type="match status" value="1"/>
</dbReference>
<feature type="region of interest" description="Disordered" evidence="12">
    <location>
        <begin position="218"/>
        <end position="275"/>
    </location>
</feature>
<keyword evidence="5 9" id="KW-0064">Aspartyl protease</keyword>
<feature type="active site" evidence="9">
    <location>
        <position position="174"/>
    </location>
</feature>
<evidence type="ECO:0000313" key="13">
    <source>
        <dbReference type="EMBL" id="EJF44356.1"/>
    </source>
</evidence>
<dbReference type="GO" id="GO:0006508">
    <property type="term" value="P:proteolysis"/>
    <property type="evidence" value="ECO:0007669"/>
    <property type="project" value="UniProtKB-KW"/>
</dbReference>
<keyword evidence="2 9" id="KW-1003">Cell membrane</keyword>
<comment type="similarity">
    <text evidence="1 9 11">Belongs to the peptidase A8 family.</text>
</comment>
<evidence type="ECO:0000256" key="2">
    <source>
        <dbReference type="ARBA" id="ARBA00022475"/>
    </source>
</evidence>
<dbReference type="AlphaFoldDB" id="J0X6S6"/>
<dbReference type="UniPathway" id="UPA00665"/>
<evidence type="ECO:0000256" key="6">
    <source>
        <dbReference type="ARBA" id="ARBA00022801"/>
    </source>
</evidence>
<feature type="transmembrane region" description="Helical" evidence="9">
    <location>
        <begin position="45"/>
        <end position="66"/>
    </location>
</feature>
<keyword evidence="7 9" id="KW-1133">Transmembrane helix</keyword>
<dbReference type="EMBL" id="AKFT01000113">
    <property type="protein sequence ID" value="EJF44356.1"/>
    <property type="molecule type" value="Genomic_DNA"/>
</dbReference>
<dbReference type="Proteomes" id="UP000002941">
    <property type="component" value="Unassembled WGS sequence"/>
</dbReference>
<evidence type="ECO:0000256" key="3">
    <source>
        <dbReference type="ARBA" id="ARBA00022670"/>
    </source>
</evidence>
<feature type="transmembrane region" description="Helical" evidence="9">
    <location>
        <begin position="126"/>
        <end position="144"/>
    </location>
</feature>
<feature type="region of interest" description="Disordered" evidence="12">
    <location>
        <begin position="1"/>
        <end position="26"/>
    </location>
</feature>
<dbReference type="PRINTS" id="PR00781">
    <property type="entry name" value="LIPOSIGPTASE"/>
</dbReference>
<keyword evidence="6 9" id="KW-0378">Hydrolase</keyword>
<proteinExistence type="inferred from homology"/>
<keyword evidence="14" id="KW-1185">Reference proteome</keyword>
<comment type="subcellular location">
    <subcellularLocation>
        <location evidence="9">Cell membrane</location>
        <topology evidence="9">Multi-pass membrane protein</topology>
    </subcellularLocation>
</comment>